<name>A0A521BVA2_9FLAO</name>
<evidence type="ECO:0000256" key="1">
    <source>
        <dbReference type="SAM" id="Phobius"/>
    </source>
</evidence>
<keyword evidence="1" id="KW-0812">Transmembrane</keyword>
<feature type="transmembrane region" description="Helical" evidence="1">
    <location>
        <begin position="30"/>
        <end position="52"/>
    </location>
</feature>
<proteinExistence type="predicted"/>
<sequence>MLNKVRNKPRFPINEPPFSHTEFLIRIQMFSIHLIVWDAFNNLIVIALKLLLYKLKT</sequence>
<accession>A0A521BVA2</accession>
<evidence type="ECO:0000313" key="3">
    <source>
        <dbReference type="Proteomes" id="UP000316916"/>
    </source>
</evidence>
<gene>
    <name evidence="2" type="ORF">SAMN06265171_102153</name>
</gene>
<evidence type="ECO:0000313" key="2">
    <source>
        <dbReference type="EMBL" id="SMO51099.1"/>
    </source>
</evidence>
<reference evidence="2 3" key="1">
    <citation type="submission" date="2017-05" db="EMBL/GenBank/DDBJ databases">
        <authorList>
            <person name="Varghese N."/>
            <person name="Submissions S."/>
        </authorList>
    </citation>
    <scope>NUCLEOTIDE SEQUENCE [LARGE SCALE GENOMIC DNA]</scope>
    <source>
        <strain evidence="2 3">DSM 29371</strain>
    </source>
</reference>
<keyword evidence="1" id="KW-1133">Transmembrane helix</keyword>
<protein>
    <submittedName>
        <fullName evidence="2">Uncharacterized protein</fullName>
    </submittedName>
</protein>
<keyword evidence="1" id="KW-0472">Membrane</keyword>
<keyword evidence="3" id="KW-1185">Reference proteome</keyword>
<dbReference type="EMBL" id="FXTC01000002">
    <property type="protein sequence ID" value="SMO51099.1"/>
    <property type="molecule type" value="Genomic_DNA"/>
</dbReference>
<organism evidence="2 3">
    <name type="scientific">Chryseobacterium rhizoplanae</name>
    <dbReference type="NCBI Taxonomy" id="1609531"/>
    <lineage>
        <taxon>Bacteria</taxon>
        <taxon>Pseudomonadati</taxon>
        <taxon>Bacteroidota</taxon>
        <taxon>Flavobacteriia</taxon>
        <taxon>Flavobacteriales</taxon>
        <taxon>Weeksellaceae</taxon>
        <taxon>Chryseobacterium group</taxon>
        <taxon>Chryseobacterium</taxon>
    </lineage>
</organism>
<dbReference type="AlphaFoldDB" id="A0A521BVA2"/>
<dbReference type="Proteomes" id="UP000316916">
    <property type="component" value="Unassembled WGS sequence"/>
</dbReference>